<accession>A0A437P215</accession>
<keyword evidence="1" id="KW-0472">Membrane</keyword>
<sequence length="117" mass="11831">MNPAVVVLTLGLALAGFGALRLSLPRHHEAAFAAASGRRRVVALRTGGWVALALSLVAAIRFEGGAFGPVLWCGALTAAALAVAVAASYRPRLGWWAILMPLLVAAAAFAGLSVAGS</sequence>
<organism evidence="2 3">
    <name type="scientific">Methylobacterium oryzihabitans</name>
    <dbReference type="NCBI Taxonomy" id="2499852"/>
    <lineage>
        <taxon>Bacteria</taxon>
        <taxon>Pseudomonadati</taxon>
        <taxon>Pseudomonadota</taxon>
        <taxon>Alphaproteobacteria</taxon>
        <taxon>Hyphomicrobiales</taxon>
        <taxon>Methylobacteriaceae</taxon>
        <taxon>Methylobacterium</taxon>
    </lineage>
</organism>
<keyword evidence="1" id="KW-1133">Transmembrane helix</keyword>
<feature type="transmembrane region" description="Helical" evidence="1">
    <location>
        <begin position="43"/>
        <end position="62"/>
    </location>
</feature>
<evidence type="ECO:0000256" key="1">
    <source>
        <dbReference type="SAM" id="Phobius"/>
    </source>
</evidence>
<evidence type="ECO:0000313" key="2">
    <source>
        <dbReference type="EMBL" id="RVU16339.1"/>
    </source>
</evidence>
<protein>
    <submittedName>
        <fullName evidence="2">DUF3325 domain-containing protein</fullName>
    </submittedName>
</protein>
<feature type="transmembrane region" description="Helical" evidence="1">
    <location>
        <begin position="95"/>
        <end position="115"/>
    </location>
</feature>
<proteinExistence type="predicted"/>
<dbReference type="RefSeq" id="WP_127731166.1">
    <property type="nucleotide sequence ID" value="NZ_SACP01000016.1"/>
</dbReference>
<dbReference type="AlphaFoldDB" id="A0A437P215"/>
<dbReference type="InterPro" id="IPR021762">
    <property type="entry name" value="DUF3325"/>
</dbReference>
<keyword evidence="1" id="KW-0812">Transmembrane</keyword>
<dbReference type="OrthoDB" id="6009065at2"/>
<name>A0A437P215_9HYPH</name>
<dbReference type="Pfam" id="PF11804">
    <property type="entry name" value="DUF3325"/>
    <property type="match status" value="1"/>
</dbReference>
<dbReference type="Proteomes" id="UP000286997">
    <property type="component" value="Unassembled WGS sequence"/>
</dbReference>
<evidence type="ECO:0000313" key="3">
    <source>
        <dbReference type="Proteomes" id="UP000286997"/>
    </source>
</evidence>
<gene>
    <name evidence="2" type="ORF">EOE48_16740</name>
</gene>
<reference evidence="2 3" key="1">
    <citation type="submission" date="2019-01" db="EMBL/GenBank/DDBJ databases">
        <authorList>
            <person name="Chen W.-M."/>
        </authorList>
    </citation>
    <scope>NUCLEOTIDE SEQUENCE [LARGE SCALE GENOMIC DNA]</scope>
    <source>
        <strain evidence="2 3">TER-1</strain>
    </source>
</reference>
<comment type="caution">
    <text evidence="2">The sequence shown here is derived from an EMBL/GenBank/DDBJ whole genome shotgun (WGS) entry which is preliminary data.</text>
</comment>
<keyword evidence="3" id="KW-1185">Reference proteome</keyword>
<dbReference type="EMBL" id="SACP01000016">
    <property type="protein sequence ID" value="RVU16339.1"/>
    <property type="molecule type" value="Genomic_DNA"/>
</dbReference>
<feature type="transmembrane region" description="Helical" evidence="1">
    <location>
        <begin position="69"/>
        <end position="89"/>
    </location>
</feature>